<dbReference type="Proteomes" id="UP000283387">
    <property type="component" value="Unassembled WGS sequence"/>
</dbReference>
<reference evidence="2 3" key="1">
    <citation type="submission" date="2018-09" db="EMBL/GenBank/DDBJ databases">
        <title>Genomic Encyclopedia of Archaeal and Bacterial Type Strains, Phase II (KMG-II): from individual species to whole genera.</title>
        <authorList>
            <person name="Goeker M."/>
        </authorList>
    </citation>
    <scope>NUCLEOTIDE SEQUENCE [LARGE SCALE GENOMIC DNA]</scope>
    <source>
        <strain evidence="2 3">DSM 27148</strain>
    </source>
</reference>
<dbReference type="AlphaFoldDB" id="A0A419VXN2"/>
<dbReference type="RefSeq" id="WP_120274949.1">
    <property type="nucleotide sequence ID" value="NZ_RAPN01000003.1"/>
</dbReference>
<keyword evidence="1" id="KW-1133">Transmembrane helix</keyword>
<sequence>MNTLLKQNKDWPWIKFGLGWGIFMFLFTTLVLPLIEHETITLRRILIAIPIWLLGGLNLGYLLRKKINKKNGRSNSTFVE</sequence>
<evidence type="ECO:0000256" key="1">
    <source>
        <dbReference type="SAM" id="Phobius"/>
    </source>
</evidence>
<evidence type="ECO:0000313" key="2">
    <source>
        <dbReference type="EMBL" id="RKD87934.1"/>
    </source>
</evidence>
<feature type="transmembrane region" description="Helical" evidence="1">
    <location>
        <begin position="12"/>
        <end position="35"/>
    </location>
</feature>
<accession>A0A419VXN2</accession>
<proteinExistence type="predicted"/>
<feature type="transmembrane region" description="Helical" evidence="1">
    <location>
        <begin position="41"/>
        <end position="63"/>
    </location>
</feature>
<organism evidence="2 3">
    <name type="scientific">Mangrovibacterium diazotrophicum</name>
    <dbReference type="NCBI Taxonomy" id="1261403"/>
    <lineage>
        <taxon>Bacteria</taxon>
        <taxon>Pseudomonadati</taxon>
        <taxon>Bacteroidota</taxon>
        <taxon>Bacteroidia</taxon>
        <taxon>Marinilabiliales</taxon>
        <taxon>Prolixibacteraceae</taxon>
        <taxon>Mangrovibacterium</taxon>
    </lineage>
</organism>
<name>A0A419VXN2_9BACT</name>
<evidence type="ECO:0000313" key="3">
    <source>
        <dbReference type="Proteomes" id="UP000283387"/>
    </source>
</evidence>
<keyword evidence="1" id="KW-0812">Transmembrane</keyword>
<gene>
    <name evidence="2" type="ORF">BC643_3942</name>
</gene>
<dbReference type="EMBL" id="RAPN01000003">
    <property type="protein sequence ID" value="RKD87934.1"/>
    <property type="molecule type" value="Genomic_DNA"/>
</dbReference>
<keyword evidence="3" id="KW-1185">Reference proteome</keyword>
<comment type="caution">
    <text evidence="2">The sequence shown here is derived from an EMBL/GenBank/DDBJ whole genome shotgun (WGS) entry which is preliminary data.</text>
</comment>
<protein>
    <submittedName>
        <fullName evidence="2">Uncharacterized protein</fullName>
    </submittedName>
</protein>
<keyword evidence="1" id="KW-0472">Membrane</keyword>